<gene>
    <name evidence="1" type="primary">ETR1_2</name>
    <name evidence="1" type="ORF">LPJ66_003880</name>
</gene>
<accession>A0ACC1IMD6</accession>
<evidence type="ECO:0000313" key="1">
    <source>
        <dbReference type="EMBL" id="KAJ1896625.1"/>
    </source>
</evidence>
<organism evidence="1 2">
    <name type="scientific">Kickxella alabastrina</name>
    <dbReference type="NCBI Taxonomy" id="61397"/>
    <lineage>
        <taxon>Eukaryota</taxon>
        <taxon>Fungi</taxon>
        <taxon>Fungi incertae sedis</taxon>
        <taxon>Zoopagomycota</taxon>
        <taxon>Kickxellomycotina</taxon>
        <taxon>Kickxellomycetes</taxon>
        <taxon>Kickxellales</taxon>
        <taxon>Kickxellaceae</taxon>
        <taxon>Kickxella</taxon>
    </lineage>
</organism>
<dbReference type="Proteomes" id="UP001150581">
    <property type="component" value="Unassembled WGS sequence"/>
</dbReference>
<keyword evidence="2" id="KW-1185">Reference proteome</keyword>
<evidence type="ECO:0000313" key="2">
    <source>
        <dbReference type="Proteomes" id="UP001150581"/>
    </source>
</evidence>
<dbReference type="EMBL" id="JANBPG010000425">
    <property type="protein sequence ID" value="KAJ1896625.1"/>
    <property type="molecule type" value="Genomic_DNA"/>
</dbReference>
<proteinExistence type="predicted"/>
<reference evidence="1" key="1">
    <citation type="submission" date="2022-07" db="EMBL/GenBank/DDBJ databases">
        <title>Phylogenomic reconstructions and comparative analyses of Kickxellomycotina fungi.</title>
        <authorList>
            <person name="Reynolds N.K."/>
            <person name="Stajich J.E."/>
            <person name="Barry K."/>
            <person name="Grigoriev I.V."/>
            <person name="Crous P."/>
            <person name="Smith M.E."/>
        </authorList>
    </citation>
    <scope>NUCLEOTIDE SEQUENCE</scope>
    <source>
        <strain evidence="1">Benny 63K</strain>
    </source>
</reference>
<comment type="caution">
    <text evidence="1">The sequence shown here is derived from an EMBL/GenBank/DDBJ whole genome shotgun (WGS) entry which is preliminary data.</text>
</comment>
<dbReference type="EC" id="1.3.1.38" evidence="1"/>
<sequence>MRSTGPVYMRNMSTVRAQAAIYREPGSPQQVLEATEVLLSSSPPPTGVLIKMLAAPVNPSDLNQIEGTYPVKGNFSSLPLTAGPAMAAVGGNEGVGKVLALGSSVSGLQIGDWVVPRRSGQFGTWCTHALVDQTHVSAVPSEWHAGLNPLHVGMLKVNPCTAYRMLRDFADLRQGDYVIQNGANSGVGRSVIQLAKPLGVHTINVVRDRPNYNQLESELLALGADIVVKDKDLAQLKGQINGPVRLGFNCVGGRMTLAMTKLISSGGTLVTYGGMSRQPVTLPTSLLLFKDICARGFWMNRWYLDASHEAKMQDMWRNILRMAREGSFVQQPVKSVQWTGGVSEVHDLIKGAVNWESGDKHAFVFE</sequence>
<name>A0ACC1IMD6_9FUNG</name>
<protein>
    <submittedName>
        <fullName evidence="1">Mitochondrial 2-enoyl thioester reductase</fullName>
        <ecNumber evidence="1">1.3.1.38</ecNumber>
    </submittedName>
</protein>
<keyword evidence="1" id="KW-0560">Oxidoreductase</keyword>